<reference evidence="1 2" key="1">
    <citation type="submission" date="2017-09" db="EMBL/GenBank/DDBJ databases">
        <title>Sphingomonas ginsenosidimutans KACC 14949, whole genome shotgun sequence.</title>
        <authorList>
            <person name="Feng G."/>
            <person name="Zhu H."/>
        </authorList>
    </citation>
    <scope>NUCLEOTIDE SEQUENCE [LARGE SCALE GENOMIC DNA]</scope>
    <source>
        <strain evidence="1 2">KACC 14949</strain>
    </source>
</reference>
<comment type="caution">
    <text evidence="1">The sequence shown here is derived from an EMBL/GenBank/DDBJ whole genome shotgun (WGS) entry which is preliminary data.</text>
</comment>
<evidence type="ECO:0000313" key="2">
    <source>
        <dbReference type="Proteomes" id="UP000218784"/>
    </source>
</evidence>
<dbReference type="AlphaFoldDB" id="A0A2A4I2V4"/>
<name>A0A2A4I2V4_9SPHN</name>
<organism evidence="1 2">
    <name type="scientific">Sphingomonas ginsenosidimutans</name>
    <dbReference type="NCBI Taxonomy" id="862134"/>
    <lineage>
        <taxon>Bacteria</taxon>
        <taxon>Pseudomonadati</taxon>
        <taxon>Pseudomonadota</taxon>
        <taxon>Alphaproteobacteria</taxon>
        <taxon>Sphingomonadales</taxon>
        <taxon>Sphingomonadaceae</taxon>
        <taxon>Sphingomonas</taxon>
    </lineage>
</organism>
<dbReference type="EMBL" id="NWVD01000001">
    <property type="protein sequence ID" value="PCG10950.1"/>
    <property type="molecule type" value="Genomic_DNA"/>
</dbReference>
<dbReference type="Proteomes" id="UP000218784">
    <property type="component" value="Unassembled WGS sequence"/>
</dbReference>
<sequence>MLAAGGAAAEAPRARLASCPVADCLLVSGRRASADAQVFINDHPVAVEGGRRWRVRLPLDTLRAWSPSRARTLSVTTADRGGDGATTTQLADLPIGLLGRRIDLAMLTVRVH</sequence>
<gene>
    <name evidence="1" type="ORF">COA17_03870</name>
</gene>
<protein>
    <submittedName>
        <fullName evidence="1">Uncharacterized protein</fullName>
    </submittedName>
</protein>
<proteinExistence type="predicted"/>
<evidence type="ECO:0000313" key="1">
    <source>
        <dbReference type="EMBL" id="PCG10950.1"/>
    </source>
</evidence>
<keyword evidence="2" id="KW-1185">Reference proteome</keyword>
<accession>A0A2A4I2V4</accession>